<organism evidence="5 6">
    <name type="scientific">Cuscuta epithymum</name>
    <dbReference type="NCBI Taxonomy" id="186058"/>
    <lineage>
        <taxon>Eukaryota</taxon>
        <taxon>Viridiplantae</taxon>
        <taxon>Streptophyta</taxon>
        <taxon>Embryophyta</taxon>
        <taxon>Tracheophyta</taxon>
        <taxon>Spermatophyta</taxon>
        <taxon>Magnoliopsida</taxon>
        <taxon>eudicotyledons</taxon>
        <taxon>Gunneridae</taxon>
        <taxon>Pentapetalae</taxon>
        <taxon>asterids</taxon>
        <taxon>lamiids</taxon>
        <taxon>Solanales</taxon>
        <taxon>Convolvulaceae</taxon>
        <taxon>Cuscuteae</taxon>
        <taxon>Cuscuta</taxon>
        <taxon>Cuscuta subgen. Cuscuta</taxon>
    </lineage>
</organism>
<dbReference type="Pfam" id="PF08161">
    <property type="entry name" value="RRP12_HEAT"/>
    <property type="match status" value="1"/>
</dbReference>
<feature type="compositionally biased region" description="Basic and acidic residues" evidence="2">
    <location>
        <begin position="1118"/>
        <end position="1139"/>
    </location>
</feature>
<dbReference type="InterPro" id="IPR016024">
    <property type="entry name" value="ARM-type_fold"/>
</dbReference>
<feature type="domain" description="RRP12 N-terminal HEAT" evidence="4">
    <location>
        <begin position="11"/>
        <end position="289"/>
    </location>
</feature>
<feature type="compositionally biased region" description="Basic and acidic residues" evidence="2">
    <location>
        <begin position="1045"/>
        <end position="1055"/>
    </location>
</feature>
<name>A0AAV0DMX4_9ASTE</name>
<evidence type="ECO:0000313" key="6">
    <source>
        <dbReference type="Proteomes" id="UP001152523"/>
    </source>
</evidence>
<dbReference type="Proteomes" id="UP001152523">
    <property type="component" value="Unassembled WGS sequence"/>
</dbReference>
<proteinExistence type="inferred from homology"/>
<evidence type="ECO:0000256" key="1">
    <source>
        <dbReference type="ARBA" id="ARBA00007690"/>
    </source>
</evidence>
<evidence type="ECO:0000256" key="2">
    <source>
        <dbReference type="SAM" id="MobiDB-lite"/>
    </source>
</evidence>
<dbReference type="Gene3D" id="1.25.10.10">
    <property type="entry name" value="Leucine-rich Repeat Variant"/>
    <property type="match status" value="1"/>
</dbReference>
<gene>
    <name evidence="5" type="ORF">CEPIT_LOCUS17243</name>
</gene>
<evidence type="ECO:0000259" key="4">
    <source>
        <dbReference type="Pfam" id="PF25772"/>
    </source>
</evidence>
<comment type="caution">
    <text evidence="5">The sequence shown here is derived from an EMBL/GenBank/DDBJ whole genome shotgun (WGS) entry which is preliminary data.</text>
</comment>
<evidence type="ECO:0008006" key="7">
    <source>
        <dbReference type="Google" id="ProtNLM"/>
    </source>
</evidence>
<dbReference type="InterPro" id="IPR011989">
    <property type="entry name" value="ARM-like"/>
</dbReference>
<sequence>MENQGQLPDTAFFNEKSDICQQLFSRYGKSSAAQHRHLCATAAAAKSIIQSESLPLTPFSYFAATISTLADSPELDSDAIAALSSFLSIVLPLVPEKEIPPPKATEAVAMLETVLEKLPRDDAVVGSSSVRALVKCIGILLGFCDLEDWDSVRLGLQALLKFSIDRRPKVRKCALDCALTVMKSLQSSSMIKRASKKLYSFMEGHLSLAIKMSTPEAVGGFKNDSISKPEHQELHHTFNLMKTITPYLSVEVCKKILPHLLNLMRSHNSDLTRHVFDNIGVILGSPKVKLVAQDSENILKLLVSYMTCLENPTNNRLVAATLTERIMKKLHDGEVNGCCSHLDLVIRSITGLLTCKATGLPASLILQELIKVHLDNEKLSSTKKQMVDDKAINSPELATVKSICAVFYDILRTSDGIPNEHILRTISVLFLKLGKISYFSMKDILLQLAAWMNVSCVNESSGTKHLQECIGYATISMGPDNLLALLPISLNVKDYSSSNTWLIPILSKYIHRSSLGFFMEHIVPLAESFQQASLKVKKSVIRQELQAYAHDCWGLLVAFCRGPTDICQNFNALSKMLVPFLRKDSIMLEAIATSLKNLVNQNKRIATKCDFPGSIGVLDDGEIDNFAIELIKKSAYSTKIAQKNIEAISACSEGLLQALTDFLIESYPETHEYLKEAIECLSSVSDSETTKRVGTSILEKFGLAAGYNACEVRLDGSDCINPDQGKVNAIPFPEFSKRLMILELALCIIGGSNEDLILTIFSIIKRCLEENDGIFQAEAYNTLSRMLERHHWFRSSYFAQSLELLSTFKSPADIKSLTSRFACYKTLLIHAVKENLDEQNTQAFVILNEIILALKESNEESRKAAYDVLTKICSYMRKSSSGMPQESYKNFITMVMGYLSGPSPQIKSGAISALSVLIYNDSDIWKLVPDLVPSVLALLQSKGVEIIKAVLGFVKVLVSSLQSDDLKMLLPDIVNGVLPWSVTSRHHFRSKVGVVMEILARKCGTGTIKSIASEKYKNFLKTVFDNRHGKTSVKEAANSSASLKGEGKSGGHGDSESSQSSKKRKWENRQKDVTDNIPKEDEKAFMGPRKRKKSEADLSTSKRKKFSGSSITSSKVAKRGEGKRVPAKHETRNSKEKKNPSQGGGSRTHYKKRQTWNSAAN</sequence>
<keyword evidence="6" id="KW-1185">Reference proteome</keyword>
<comment type="similarity">
    <text evidence="1">Belongs to the RRP12 family.</text>
</comment>
<feature type="compositionally biased region" description="Basic and acidic residues" evidence="2">
    <location>
        <begin position="1067"/>
        <end position="1084"/>
    </location>
</feature>
<protein>
    <recommendedName>
        <fullName evidence="7">Ribosomal RNA-processing protein 12-like conserved domain-containing protein</fullName>
    </recommendedName>
</protein>
<feature type="domain" description="RRP12 HEAT" evidence="3">
    <location>
        <begin position="379"/>
        <end position="659"/>
    </location>
</feature>
<dbReference type="PANTHER" id="PTHR48412">
    <property type="entry name" value="ARM REPEAT SUPERFAMILY PROTEIN"/>
    <property type="match status" value="1"/>
</dbReference>
<dbReference type="InterPro" id="IPR012978">
    <property type="entry name" value="HEAT_RRP12"/>
</dbReference>
<evidence type="ECO:0000259" key="3">
    <source>
        <dbReference type="Pfam" id="PF08161"/>
    </source>
</evidence>
<dbReference type="InterPro" id="IPR057860">
    <property type="entry name" value="HEAT_RRP12_N"/>
</dbReference>
<dbReference type="PANTHER" id="PTHR48412:SF1">
    <property type="entry name" value="ARM REPEAT SUPERFAMILY PROTEIN"/>
    <property type="match status" value="1"/>
</dbReference>
<accession>A0AAV0DMX4</accession>
<dbReference type="EMBL" id="CAMAPF010000131">
    <property type="protein sequence ID" value="CAH9105512.1"/>
    <property type="molecule type" value="Genomic_DNA"/>
</dbReference>
<dbReference type="Pfam" id="PF25772">
    <property type="entry name" value="HEAT_RRP12_N"/>
    <property type="match status" value="1"/>
</dbReference>
<dbReference type="SUPFAM" id="SSF48371">
    <property type="entry name" value="ARM repeat"/>
    <property type="match status" value="1"/>
</dbReference>
<evidence type="ECO:0000313" key="5">
    <source>
        <dbReference type="EMBL" id="CAH9105512.1"/>
    </source>
</evidence>
<dbReference type="AlphaFoldDB" id="A0AAV0DMX4"/>
<feature type="region of interest" description="Disordered" evidence="2">
    <location>
        <begin position="1031"/>
        <end position="1161"/>
    </location>
</feature>
<reference evidence="5" key="1">
    <citation type="submission" date="2022-07" db="EMBL/GenBank/DDBJ databases">
        <authorList>
            <person name="Macas J."/>
            <person name="Novak P."/>
            <person name="Neumann P."/>
        </authorList>
    </citation>
    <scope>NUCLEOTIDE SEQUENCE</scope>
</reference>